<evidence type="ECO:0000256" key="7">
    <source>
        <dbReference type="ARBA" id="ARBA00012927"/>
    </source>
</evidence>
<evidence type="ECO:0000256" key="6">
    <source>
        <dbReference type="ARBA" id="ARBA00007389"/>
    </source>
</evidence>
<dbReference type="EC" id="4.2.1.8" evidence="7"/>
<dbReference type="GO" id="GO:0042840">
    <property type="term" value="P:D-glucuronate catabolic process"/>
    <property type="evidence" value="ECO:0007669"/>
    <property type="project" value="TreeGrafter"/>
</dbReference>
<dbReference type="Pfam" id="PF03786">
    <property type="entry name" value="UxuA"/>
    <property type="match status" value="1"/>
</dbReference>
<dbReference type="SUPFAM" id="SSF51658">
    <property type="entry name" value="Xylose isomerase-like"/>
    <property type="match status" value="1"/>
</dbReference>
<dbReference type="GO" id="GO:0008198">
    <property type="term" value="F:ferrous iron binding"/>
    <property type="evidence" value="ECO:0007669"/>
    <property type="project" value="TreeGrafter"/>
</dbReference>
<comment type="pathway">
    <text evidence="5">Carbohydrate metabolism; pentose and glucuronate interconversion.</text>
</comment>
<comment type="similarity">
    <text evidence="6">Belongs to the mannonate dehydratase family.</text>
</comment>
<accession>A0A382X283</accession>
<evidence type="ECO:0000256" key="9">
    <source>
        <dbReference type="ARBA" id="ARBA00023211"/>
    </source>
</evidence>
<dbReference type="GO" id="GO:0030145">
    <property type="term" value="F:manganese ion binding"/>
    <property type="evidence" value="ECO:0007669"/>
    <property type="project" value="TreeGrafter"/>
</dbReference>
<evidence type="ECO:0000256" key="5">
    <source>
        <dbReference type="ARBA" id="ARBA00004892"/>
    </source>
</evidence>
<keyword evidence="10" id="KW-0456">Lyase</keyword>
<evidence type="ECO:0000256" key="2">
    <source>
        <dbReference type="ARBA" id="ARBA00001936"/>
    </source>
</evidence>
<name>A0A382X283_9ZZZZ</name>
<reference evidence="11" key="1">
    <citation type="submission" date="2018-05" db="EMBL/GenBank/DDBJ databases">
        <authorList>
            <person name="Lanie J.A."/>
            <person name="Ng W.-L."/>
            <person name="Kazmierczak K.M."/>
            <person name="Andrzejewski T.M."/>
            <person name="Davidsen T.M."/>
            <person name="Wayne K.J."/>
            <person name="Tettelin H."/>
            <person name="Glass J.I."/>
            <person name="Rusch D."/>
            <person name="Podicherti R."/>
            <person name="Tsui H.-C.T."/>
            <person name="Winkler M.E."/>
        </authorList>
    </citation>
    <scope>NUCLEOTIDE SEQUENCE</scope>
</reference>
<dbReference type="PANTHER" id="PTHR30387:SF2">
    <property type="entry name" value="MANNONATE DEHYDRATASE"/>
    <property type="match status" value="1"/>
</dbReference>
<dbReference type="EMBL" id="UINC01164230">
    <property type="protein sequence ID" value="SVD64970.1"/>
    <property type="molecule type" value="Genomic_DNA"/>
</dbReference>
<dbReference type="AlphaFoldDB" id="A0A382X283"/>
<comment type="function">
    <text evidence="4">Catalyzes the dehydration of D-mannonate.</text>
</comment>
<evidence type="ECO:0000313" key="11">
    <source>
        <dbReference type="EMBL" id="SVD64970.1"/>
    </source>
</evidence>
<feature type="non-terminal residue" evidence="11">
    <location>
        <position position="232"/>
    </location>
</feature>
<protein>
    <recommendedName>
        <fullName evidence="7">mannonate dehydratase</fullName>
        <ecNumber evidence="7">4.2.1.8</ecNumber>
    </recommendedName>
</protein>
<keyword evidence="8" id="KW-0408">Iron</keyword>
<evidence type="ECO:0000256" key="4">
    <source>
        <dbReference type="ARBA" id="ARBA00002713"/>
    </source>
</evidence>
<evidence type="ECO:0000256" key="8">
    <source>
        <dbReference type="ARBA" id="ARBA00023004"/>
    </source>
</evidence>
<organism evidence="11">
    <name type="scientific">marine metagenome</name>
    <dbReference type="NCBI Taxonomy" id="408172"/>
    <lineage>
        <taxon>unclassified sequences</taxon>
        <taxon>metagenomes</taxon>
        <taxon>ecological metagenomes</taxon>
    </lineage>
</organism>
<evidence type="ECO:0000256" key="3">
    <source>
        <dbReference type="ARBA" id="ARBA00001954"/>
    </source>
</evidence>
<dbReference type="Gene3D" id="3.20.20.150">
    <property type="entry name" value="Divalent-metal-dependent TIM barrel enzymes"/>
    <property type="match status" value="1"/>
</dbReference>
<gene>
    <name evidence="11" type="ORF">METZ01_LOCUS417824</name>
</gene>
<dbReference type="GO" id="GO:0008927">
    <property type="term" value="F:mannonate dehydratase activity"/>
    <property type="evidence" value="ECO:0007669"/>
    <property type="project" value="UniProtKB-EC"/>
</dbReference>
<evidence type="ECO:0000256" key="1">
    <source>
        <dbReference type="ARBA" id="ARBA00001794"/>
    </source>
</evidence>
<comment type="cofactor">
    <cofactor evidence="2">
        <name>Mn(2+)</name>
        <dbReference type="ChEBI" id="CHEBI:29035"/>
    </cofactor>
</comment>
<comment type="catalytic activity">
    <reaction evidence="1">
        <text>D-mannonate = 2-dehydro-3-deoxy-D-gluconate + H2O</text>
        <dbReference type="Rhea" id="RHEA:20097"/>
        <dbReference type="ChEBI" id="CHEBI:15377"/>
        <dbReference type="ChEBI" id="CHEBI:17767"/>
        <dbReference type="ChEBI" id="CHEBI:57990"/>
        <dbReference type="EC" id="4.2.1.8"/>
    </reaction>
</comment>
<keyword evidence="9" id="KW-0464">Manganese</keyword>
<evidence type="ECO:0000256" key="10">
    <source>
        <dbReference type="ARBA" id="ARBA00023239"/>
    </source>
</evidence>
<proteinExistence type="inferred from homology"/>
<sequence>MIQEHVLWRDFNDDTLRFYASLGVDRINLDLRSMEEGTPGPRFRAGQDMSSFLAEACERVATYDMVLWSVFMSAWDDITYGTDQREAALDAWCTMLTAVGGSGIEALGYNFKPKGNFRTPSDSGRGDVAYSTFDYDHFLTTRKEPTAGESWHEDRMWDNMSTFLKRVIPVARDAGVRMALHPDDPPIAEPLGGVAQICSTVSQFDRILDEVDDPANGLLFCQGCFTELLGQG</sequence>
<comment type="cofactor">
    <cofactor evidence="3">
        <name>Fe(2+)</name>
        <dbReference type="ChEBI" id="CHEBI:29033"/>
    </cofactor>
</comment>
<dbReference type="InterPro" id="IPR004628">
    <property type="entry name" value="Man_deHydtase"/>
</dbReference>
<dbReference type="InterPro" id="IPR036237">
    <property type="entry name" value="Xyl_isomerase-like_sf"/>
</dbReference>
<dbReference type="PANTHER" id="PTHR30387">
    <property type="entry name" value="MANNONATE DEHYDRATASE"/>
    <property type="match status" value="1"/>
</dbReference>